<comment type="caution">
    <text evidence="1">The sequence shown here is derived from an EMBL/GenBank/DDBJ whole genome shotgun (WGS) entry which is preliminary data.</text>
</comment>
<reference evidence="1 2" key="1">
    <citation type="journal article" date="2008" name="Appl. Environ. Microbiol.">
        <title>Genomic insights into Mn(II) oxidation by the marine alphaproteobacterium Aurantimonas sp. strain SI85-9A1.</title>
        <authorList>
            <person name="Dick G.J."/>
            <person name="Podell S."/>
            <person name="Johnson H.A."/>
            <person name="Rivera-Espinoza Y."/>
            <person name="Bernier-Latmani R."/>
            <person name="McCarthy J.K."/>
            <person name="Torpey J.W."/>
            <person name="Clement B.G."/>
            <person name="Gaasterland T."/>
            <person name="Tebo B.M."/>
        </authorList>
    </citation>
    <scope>NUCLEOTIDE SEQUENCE [LARGE SCALE GENOMIC DNA]</scope>
    <source>
        <strain evidence="1 2">SI85-9A1</strain>
    </source>
</reference>
<accession>Q1YGB7</accession>
<dbReference type="Proteomes" id="UP000000321">
    <property type="component" value="Unassembled WGS sequence"/>
</dbReference>
<dbReference type="EMBL" id="AAPJ01000005">
    <property type="protein sequence ID" value="EAS49308.1"/>
    <property type="molecule type" value="Genomic_DNA"/>
</dbReference>
<dbReference type="InterPro" id="IPR021457">
    <property type="entry name" value="DUF3108"/>
</dbReference>
<evidence type="ECO:0000313" key="2">
    <source>
        <dbReference type="Proteomes" id="UP000000321"/>
    </source>
</evidence>
<sequence>MSRLPGSCPFPIAARGLRSMMSRPILAITALAATLAAGLVPVRAEQTVTTRYGVSIIGLPVGKASFDTTIDGSRFSVKGTLSSAGLGSLVSNTRGTSRVAGKVTSRGFAAESYGLDYTSDAKRWSSDVAFSGGRVTSARVGPKRAKAKPDYVPVQRAQLRSVVDPLSGLMIKTGDAASVCRRTLPLYDGWSRLDLKLSPAGTRRFDMPGFSGNAAVCKLRIDPVSGYDRSSKGLKFLKGQTLELWFAPIAREDVYVPVYAHIPTTVGPLTLSALSVSVD</sequence>
<evidence type="ECO:0008006" key="3">
    <source>
        <dbReference type="Google" id="ProtNLM"/>
    </source>
</evidence>
<dbReference type="Pfam" id="PF11306">
    <property type="entry name" value="DUF3108"/>
    <property type="match status" value="1"/>
</dbReference>
<organism evidence="1 2">
    <name type="scientific">Aurantimonas manganoxydans (strain ATCC BAA-1229 / DSM 21871 / SI85-9A1)</name>
    <dbReference type="NCBI Taxonomy" id="287752"/>
    <lineage>
        <taxon>Bacteria</taxon>
        <taxon>Pseudomonadati</taxon>
        <taxon>Pseudomonadota</taxon>
        <taxon>Alphaproteobacteria</taxon>
        <taxon>Hyphomicrobiales</taxon>
        <taxon>Aurantimonadaceae</taxon>
        <taxon>Aurantimonas</taxon>
    </lineage>
</organism>
<proteinExistence type="predicted"/>
<dbReference type="HOGENOM" id="CLU_072063_0_0_5"/>
<protein>
    <recommendedName>
        <fullName evidence="3">DUF3108 domain-containing protein</fullName>
    </recommendedName>
</protein>
<evidence type="ECO:0000313" key="1">
    <source>
        <dbReference type="EMBL" id="EAS49308.1"/>
    </source>
</evidence>
<name>Q1YGB7_AURMS</name>
<keyword evidence="2" id="KW-1185">Reference proteome</keyword>
<dbReference type="AlphaFoldDB" id="Q1YGB7"/>
<dbReference type="BioCyc" id="AURANTIMONAS:SI859A1_02909-MONOMER"/>
<gene>
    <name evidence="1" type="ORF">SI859A1_02909</name>
</gene>